<dbReference type="AlphaFoldDB" id="A0AAF0WC04"/>
<feature type="compositionally biased region" description="Polar residues" evidence="1">
    <location>
        <begin position="67"/>
        <end position="78"/>
    </location>
</feature>
<accession>A0AAF0WC04</accession>
<proteinExistence type="predicted"/>
<dbReference type="Proteomes" id="UP000077755">
    <property type="component" value="Chromosome 2"/>
</dbReference>
<reference evidence="2" key="2">
    <citation type="submission" date="2022-03" db="EMBL/GenBank/DDBJ databases">
        <title>Draft title - Genomic analysis of global carrot germplasm unveils the trajectory of domestication and the origin of high carotenoid orange carrot.</title>
        <authorList>
            <person name="Iorizzo M."/>
            <person name="Ellison S."/>
            <person name="Senalik D."/>
            <person name="Macko-Podgorni A."/>
            <person name="Grzebelus D."/>
            <person name="Bostan H."/>
            <person name="Rolling W."/>
            <person name="Curaba J."/>
            <person name="Simon P."/>
        </authorList>
    </citation>
    <scope>NUCLEOTIDE SEQUENCE</scope>
    <source>
        <tissue evidence="2">Leaf</tissue>
    </source>
</reference>
<evidence type="ECO:0000313" key="2">
    <source>
        <dbReference type="EMBL" id="WOG87127.1"/>
    </source>
</evidence>
<name>A0AAF0WC04_DAUCS</name>
<evidence type="ECO:0000313" key="3">
    <source>
        <dbReference type="Proteomes" id="UP000077755"/>
    </source>
</evidence>
<keyword evidence="3" id="KW-1185">Reference proteome</keyword>
<feature type="region of interest" description="Disordered" evidence="1">
    <location>
        <begin position="120"/>
        <end position="162"/>
    </location>
</feature>
<gene>
    <name evidence="2" type="ORF">DCAR_0206350</name>
</gene>
<sequence length="162" mass="17207">MAANEYQNPTQRLHQGKVAGILDVDATSAIAAQLKALTMKVDSLANLGNQQPPSVCELCAGAHSSDQCAISSESQQNHGVAGQSSNERSELEELRLMVKSQSVSIKTLENQIGQIANALINRPQGTLPSDTEANPGKKEVKEQVQAVTLRSGKVTKDKESAT</sequence>
<reference evidence="2" key="1">
    <citation type="journal article" date="2016" name="Nat. Genet.">
        <title>A high-quality carrot genome assembly provides new insights into carotenoid accumulation and asterid genome evolution.</title>
        <authorList>
            <person name="Iorizzo M."/>
            <person name="Ellison S."/>
            <person name="Senalik D."/>
            <person name="Zeng P."/>
            <person name="Satapoomin P."/>
            <person name="Huang J."/>
            <person name="Bowman M."/>
            <person name="Iovene M."/>
            <person name="Sanseverino W."/>
            <person name="Cavagnaro P."/>
            <person name="Yildiz M."/>
            <person name="Macko-Podgorni A."/>
            <person name="Moranska E."/>
            <person name="Grzebelus E."/>
            <person name="Grzebelus D."/>
            <person name="Ashrafi H."/>
            <person name="Zheng Z."/>
            <person name="Cheng S."/>
            <person name="Spooner D."/>
            <person name="Van Deynze A."/>
            <person name="Simon P."/>
        </authorList>
    </citation>
    <scope>NUCLEOTIDE SEQUENCE</scope>
    <source>
        <tissue evidence="2">Leaf</tissue>
    </source>
</reference>
<organism evidence="2 3">
    <name type="scientific">Daucus carota subsp. sativus</name>
    <name type="common">Carrot</name>
    <dbReference type="NCBI Taxonomy" id="79200"/>
    <lineage>
        <taxon>Eukaryota</taxon>
        <taxon>Viridiplantae</taxon>
        <taxon>Streptophyta</taxon>
        <taxon>Embryophyta</taxon>
        <taxon>Tracheophyta</taxon>
        <taxon>Spermatophyta</taxon>
        <taxon>Magnoliopsida</taxon>
        <taxon>eudicotyledons</taxon>
        <taxon>Gunneridae</taxon>
        <taxon>Pentapetalae</taxon>
        <taxon>asterids</taxon>
        <taxon>campanulids</taxon>
        <taxon>Apiales</taxon>
        <taxon>Apiaceae</taxon>
        <taxon>Apioideae</taxon>
        <taxon>Scandiceae</taxon>
        <taxon>Daucinae</taxon>
        <taxon>Daucus</taxon>
        <taxon>Daucus sect. Daucus</taxon>
    </lineage>
</organism>
<feature type="compositionally biased region" description="Polar residues" evidence="1">
    <location>
        <begin position="123"/>
        <end position="132"/>
    </location>
</feature>
<protein>
    <submittedName>
        <fullName evidence="2">Uncharacterized protein</fullName>
    </submittedName>
</protein>
<feature type="region of interest" description="Disordered" evidence="1">
    <location>
        <begin position="67"/>
        <end position="91"/>
    </location>
</feature>
<dbReference type="EMBL" id="CP093344">
    <property type="protein sequence ID" value="WOG87127.1"/>
    <property type="molecule type" value="Genomic_DNA"/>
</dbReference>
<evidence type="ECO:0000256" key="1">
    <source>
        <dbReference type="SAM" id="MobiDB-lite"/>
    </source>
</evidence>